<sequence length="475" mass="51210">MANHLLLVDSSTPARMLTSSLLKAHHYEVTVCGNLTEAATKVRGFAPDVVIATLRDREPAGLMEDLYTHGIIARSDQAPLVLFLDPEATPERRLGALSAGAREVIATPLPDLLFLARLRGILREAHGLREVERRQSAAASFWFAEKSSPFQAASSVALVTTQDAMHRGFTLLAEAFGSRFRRLTLDEALASGGDYVARDVFVLDCANTAARQMLSALPDLRARDHSRHAAILVMHPTDDCDSAITALTSGASDLVGTDALGDEVVHRVRSLMRRKSDADDLRRNSESSMRLAATDPLTGLYNRRYADTYLSDVIRNSSATGEPFAVMMADIDHFKTVNDTYGHAVGDAILRQIASRVSDNLRSIDLVARFGGEEFLVVMPGTDAERAGPAANRLRARICDDPIVLEDGREITVTVSVGVTVGGASRIGGAGAAALIDPMCEKDVMADKLLRLADGALYCAKASGRNRIEVALTPF</sequence>
<feature type="domain" description="GGDEF" evidence="5">
    <location>
        <begin position="322"/>
        <end position="473"/>
    </location>
</feature>
<dbReference type="Pfam" id="PF00990">
    <property type="entry name" value="GGDEF"/>
    <property type="match status" value="1"/>
</dbReference>
<gene>
    <name evidence="6" type="primary">pleD</name>
    <name evidence="6" type="ORF">BOA8489_02333</name>
</gene>
<dbReference type="NCBIfam" id="TIGR00254">
    <property type="entry name" value="GGDEF"/>
    <property type="match status" value="1"/>
</dbReference>
<dbReference type="Gene3D" id="3.40.50.2300">
    <property type="match status" value="1"/>
</dbReference>
<evidence type="ECO:0000313" key="6">
    <source>
        <dbReference type="EMBL" id="SMX24210.1"/>
    </source>
</evidence>
<dbReference type="PROSITE" id="PS50887">
    <property type="entry name" value="GGDEF"/>
    <property type="match status" value="1"/>
</dbReference>
<reference evidence="7" key="1">
    <citation type="submission" date="2017-05" db="EMBL/GenBank/DDBJ databases">
        <authorList>
            <person name="Rodrigo-Torres L."/>
            <person name="Arahal R. D."/>
            <person name="Lucena T."/>
        </authorList>
    </citation>
    <scope>NUCLEOTIDE SEQUENCE [LARGE SCALE GENOMIC DNA]</scope>
    <source>
        <strain evidence="7">CECT 8489</strain>
    </source>
</reference>
<dbReference type="EMBL" id="FXXQ01000007">
    <property type="protein sequence ID" value="SMX24210.1"/>
    <property type="molecule type" value="Genomic_DNA"/>
</dbReference>
<dbReference type="SMART" id="SM00267">
    <property type="entry name" value="GGDEF"/>
    <property type="match status" value="1"/>
</dbReference>
<dbReference type="AlphaFoldDB" id="A0A238J2M7"/>
<dbReference type="InterPro" id="IPR043128">
    <property type="entry name" value="Rev_trsase/Diguanyl_cyclase"/>
</dbReference>
<dbReference type="Proteomes" id="UP000201838">
    <property type="component" value="Unassembled WGS sequence"/>
</dbReference>
<dbReference type="PANTHER" id="PTHR45138">
    <property type="entry name" value="REGULATORY COMPONENTS OF SENSORY TRANSDUCTION SYSTEM"/>
    <property type="match status" value="1"/>
</dbReference>
<comment type="caution">
    <text evidence="3">Lacks conserved residue(s) required for the propagation of feature annotation.</text>
</comment>
<dbReference type="GO" id="GO:0000160">
    <property type="term" value="P:phosphorelay signal transduction system"/>
    <property type="evidence" value="ECO:0007669"/>
    <property type="project" value="InterPro"/>
</dbReference>
<organism evidence="6 7">
    <name type="scientific">Boseongicola aestuarii</name>
    <dbReference type="NCBI Taxonomy" id="1470561"/>
    <lineage>
        <taxon>Bacteria</taxon>
        <taxon>Pseudomonadati</taxon>
        <taxon>Pseudomonadota</taxon>
        <taxon>Alphaproteobacteria</taxon>
        <taxon>Rhodobacterales</taxon>
        <taxon>Paracoccaceae</taxon>
        <taxon>Boseongicola</taxon>
    </lineage>
</organism>
<dbReference type="EC" id="2.7.7.65" evidence="1"/>
<accession>A0A238J2M7</accession>
<dbReference type="CDD" id="cd00156">
    <property type="entry name" value="REC"/>
    <property type="match status" value="1"/>
</dbReference>
<evidence type="ECO:0000313" key="7">
    <source>
        <dbReference type="Proteomes" id="UP000201838"/>
    </source>
</evidence>
<dbReference type="PROSITE" id="PS50110">
    <property type="entry name" value="RESPONSE_REGULATORY"/>
    <property type="match status" value="1"/>
</dbReference>
<evidence type="ECO:0000256" key="1">
    <source>
        <dbReference type="ARBA" id="ARBA00012528"/>
    </source>
</evidence>
<dbReference type="GO" id="GO:0052621">
    <property type="term" value="F:diguanylate cyclase activity"/>
    <property type="evidence" value="ECO:0007669"/>
    <property type="project" value="UniProtKB-EC"/>
</dbReference>
<dbReference type="FunFam" id="3.30.70.270:FF:000001">
    <property type="entry name" value="Diguanylate cyclase domain protein"/>
    <property type="match status" value="1"/>
</dbReference>
<dbReference type="OrthoDB" id="9812260at2"/>
<name>A0A238J2M7_9RHOB</name>
<feature type="domain" description="Response regulatory" evidence="4">
    <location>
        <begin position="4"/>
        <end position="122"/>
    </location>
</feature>
<dbReference type="Gene3D" id="3.30.70.270">
    <property type="match status" value="1"/>
</dbReference>
<evidence type="ECO:0000256" key="3">
    <source>
        <dbReference type="PROSITE-ProRule" id="PRU00169"/>
    </source>
</evidence>
<dbReference type="PANTHER" id="PTHR45138:SF9">
    <property type="entry name" value="DIGUANYLATE CYCLASE DGCM-RELATED"/>
    <property type="match status" value="1"/>
</dbReference>
<dbReference type="InterPro" id="IPR029787">
    <property type="entry name" value="Nucleotide_cyclase"/>
</dbReference>
<dbReference type="RefSeq" id="WP_093974166.1">
    <property type="nucleotide sequence ID" value="NZ_FXXQ01000007.1"/>
</dbReference>
<dbReference type="InterPro" id="IPR000160">
    <property type="entry name" value="GGDEF_dom"/>
</dbReference>
<comment type="catalytic activity">
    <reaction evidence="2">
        <text>2 GTP = 3',3'-c-di-GMP + 2 diphosphate</text>
        <dbReference type="Rhea" id="RHEA:24898"/>
        <dbReference type="ChEBI" id="CHEBI:33019"/>
        <dbReference type="ChEBI" id="CHEBI:37565"/>
        <dbReference type="ChEBI" id="CHEBI:58805"/>
        <dbReference type="EC" id="2.7.7.65"/>
    </reaction>
</comment>
<evidence type="ECO:0000256" key="2">
    <source>
        <dbReference type="ARBA" id="ARBA00034247"/>
    </source>
</evidence>
<dbReference type="CDD" id="cd01949">
    <property type="entry name" value="GGDEF"/>
    <property type="match status" value="1"/>
</dbReference>
<dbReference type="InterPro" id="IPR011006">
    <property type="entry name" value="CheY-like_superfamily"/>
</dbReference>
<evidence type="ECO:0000259" key="4">
    <source>
        <dbReference type="PROSITE" id="PS50110"/>
    </source>
</evidence>
<keyword evidence="7" id="KW-1185">Reference proteome</keyword>
<dbReference type="SUPFAM" id="SSF52172">
    <property type="entry name" value="CheY-like"/>
    <property type="match status" value="1"/>
</dbReference>
<proteinExistence type="predicted"/>
<dbReference type="SUPFAM" id="SSF55073">
    <property type="entry name" value="Nucleotide cyclase"/>
    <property type="match status" value="1"/>
</dbReference>
<evidence type="ECO:0000259" key="5">
    <source>
        <dbReference type="PROSITE" id="PS50887"/>
    </source>
</evidence>
<dbReference type="InterPro" id="IPR001789">
    <property type="entry name" value="Sig_transdc_resp-reg_receiver"/>
</dbReference>
<dbReference type="InterPro" id="IPR050469">
    <property type="entry name" value="Diguanylate_Cyclase"/>
</dbReference>
<protein>
    <recommendedName>
        <fullName evidence="1">diguanylate cyclase</fullName>
        <ecNumber evidence="1">2.7.7.65</ecNumber>
    </recommendedName>
</protein>